<dbReference type="PANTHER" id="PTHR46383:SF3">
    <property type="entry name" value="ASPARTATE AMINOTRANSFERASE-RELATED"/>
    <property type="match status" value="1"/>
</dbReference>
<dbReference type="Gene3D" id="3.90.1150.10">
    <property type="entry name" value="Aspartate Aminotransferase, domain 1"/>
    <property type="match status" value="1"/>
</dbReference>
<keyword evidence="5" id="KW-0663">Pyridoxal phosphate</keyword>
<keyword evidence="4 6" id="KW-0808">Transferase</keyword>
<keyword evidence="3 6" id="KW-0032">Aminotransferase</keyword>
<name>A0A3D8WVZ9_PRIMG</name>
<dbReference type="InterPro" id="IPR015424">
    <property type="entry name" value="PyrdxlP-dep_Trfase"/>
</dbReference>
<evidence type="ECO:0000313" key="8">
    <source>
        <dbReference type="EMBL" id="RDZ09760.1"/>
    </source>
</evidence>
<dbReference type="InterPro" id="IPR050596">
    <property type="entry name" value="AspAT/PAT-like"/>
</dbReference>
<comment type="cofactor">
    <cofactor evidence="1 6">
        <name>pyridoxal 5'-phosphate</name>
        <dbReference type="ChEBI" id="CHEBI:597326"/>
    </cofactor>
</comment>
<dbReference type="NCBIfam" id="NF005816">
    <property type="entry name" value="PRK07682.1"/>
    <property type="match status" value="1"/>
</dbReference>
<dbReference type="SUPFAM" id="SSF53383">
    <property type="entry name" value="PLP-dependent transferases"/>
    <property type="match status" value="1"/>
</dbReference>
<dbReference type="CDD" id="cd00609">
    <property type="entry name" value="AAT_like"/>
    <property type="match status" value="1"/>
</dbReference>
<organism evidence="8 9">
    <name type="scientific">Priestia megaterium</name>
    <name type="common">Bacillus megaterium</name>
    <dbReference type="NCBI Taxonomy" id="1404"/>
    <lineage>
        <taxon>Bacteria</taxon>
        <taxon>Bacillati</taxon>
        <taxon>Bacillota</taxon>
        <taxon>Bacilli</taxon>
        <taxon>Bacillales</taxon>
        <taxon>Bacillaceae</taxon>
        <taxon>Priestia</taxon>
    </lineage>
</organism>
<dbReference type="Pfam" id="PF00155">
    <property type="entry name" value="Aminotran_1_2"/>
    <property type="match status" value="1"/>
</dbReference>
<dbReference type="Gene3D" id="3.40.640.10">
    <property type="entry name" value="Type I PLP-dependent aspartate aminotransferase-like (Major domain)"/>
    <property type="match status" value="1"/>
</dbReference>
<dbReference type="AlphaFoldDB" id="A0A3D8WVZ9"/>
<evidence type="ECO:0000256" key="1">
    <source>
        <dbReference type="ARBA" id="ARBA00001933"/>
    </source>
</evidence>
<evidence type="ECO:0000259" key="7">
    <source>
        <dbReference type="Pfam" id="PF00155"/>
    </source>
</evidence>
<dbReference type="GO" id="GO:0030170">
    <property type="term" value="F:pyridoxal phosphate binding"/>
    <property type="evidence" value="ECO:0007669"/>
    <property type="project" value="InterPro"/>
</dbReference>
<dbReference type="PANTHER" id="PTHR46383">
    <property type="entry name" value="ASPARTATE AMINOTRANSFERASE"/>
    <property type="match status" value="1"/>
</dbReference>
<dbReference type="FunFam" id="3.40.640.10:FF:000033">
    <property type="entry name" value="Aspartate aminotransferase"/>
    <property type="match status" value="1"/>
</dbReference>
<dbReference type="InterPro" id="IPR004839">
    <property type="entry name" value="Aminotransferase_I/II_large"/>
</dbReference>
<dbReference type="RefSeq" id="WP_116077525.1">
    <property type="nucleotide sequence ID" value="NZ_CP187630.1"/>
</dbReference>
<comment type="caution">
    <text evidence="8">The sequence shown here is derived from an EMBL/GenBank/DDBJ whole genome shotgun (WGS) entry which is preliminary data.</text>
</comment>
<dbReference type="EC" id="2.6.1.-" evidence="6"/>
<evidence type="ECO:0000256" key="3">
    <source>
        <dbReference type="ARBA" id="ARBA00022576"/>
    </source>
</evidence>
<reference evidence="8 9" key="1">
    <citation type="journal article" date="2018" name="Appl. Environ. Microbiol.">
        <title>Antimicrobial susceptibility testing and tentative epidemiological cut-off values of five Bacillus species relevant for use as animal feed additives or for plant protection.</title>
        <authorList>
            <person name="Agerso Y."/>
            <person name="Stuer-Lauridsen B."/>
            <person name="Bjerre K."/>
            <person name="Jensen M.G."/>
            <person name="Johansen E."/>
            <person name="Bennedsen M."/>
            <person name="Brockmann E."/>
            <person name="Nielsen B."/>
        </authorList>
    </citation>
    <scope>NUCLEOTIDE SEQUENCE [LARGE SCALE GENOMIC DNA]</scope>
    <source>
        <strain evidence="8 9">CHCC20162</strain>
    </source>
</reference>
<protein>
    <recommendedName>
        <fullName evidence="6">Aminotransferase</fullName>
        <ecNumber evidence="6">2.6.1.-</ecNumber>
    </recommendedName>
</protein>
<sequence length="386" mass="43057">MKERLSTTVQQLKPSGIRRFFDLAASMDNVISLGVGEPDFVTSWAVREASILSLERGYTSYTANAGLLELRFEIMKYMKRNFNVSYDYKDDIIVTVGGSQALDITMRALINPEDEIIVVEPNFVSYSPLISLAGGVPVAIETTAETEFKLQPRQIEEVITSNTKALLLCSPNNPTGSSLSKEELQAIADIVIKHDLLVITDEIYAELTYDEEFISIASLEGMKERTIIISGFSKGFAMTGWRLGYICAPTEIAKAMLKIHQYTMMCAPTMAQYGAIEALQNGQHDVEEMRKSYRRRRNYMVKSLNQIGLECHSPGGAFYVFPSIKKTGLSSEEFAEQLLLEERVAVVPGNVFGKGGEGHIRCSYASSMESLEESIKRISRFVENKL</sequence>
<dbReference type="GO" id="GO:0008483">
    <property type="term" value="F:transaminase activity"/>
    <property type="evidence" value="ECO:0007669"/>
    <property type="project" value="UniProtKB-KW"/>
</dbReference>
<evidence type="ECO:0000256" key="5">
    <source>
        <dbReference type="ARBA" id="ARBA00022898"/>
    </source>
</evidence>
<evidence type="ECO:0000256" key="4">
    <source>
        <dbReference type="ARBA" id="ARBA00022679"/>
    </source>
</evidence>
<dbReference type="Proteomes" id="UP000256519">
    <property type="component" value="Unassembled WGS sequence"/>
</dbReference>
<proteinExistence type="inferred from homology"/>
<evidence type="ECO:0000313" key="9">
    <source>
        <dbReference type="Proteomes" id="UP000256519"/>
    </source>
</evidence>
<dbReference type="InterPro" id="IPR015421">
    <property type="entry name" value="PyrdxlP-dep_Trfase_major"/>
</dbReference>
<dbReference type="InterPro" id="IPR004838">
    <property type="entry name" value="NHTrfase_class1_PyrdxlP-BS"/>
</dbReference>
<evidence type="ECO:0000256" key="6">
    <source>
        <dbReference type="RuleBase" id="RU000481"/>
    </source>
</evidence>
<dbReference type="EMBL" id="PQWM01000035">
    <property type="protein sequence ID" value="RDZ09760.1"/>
    <property type="molecule type" value="Genomic_DNA"/>
</dbReference>
<gene>
    <name evidence="8" type="ORF">C3744_24185</name>
</gene>
<dbReference type="GO" id="GO:0006520">
    <property type="term" value="P:amino acid metabolic process"/>
    <property type="evidence" value="ECO:0007669"/>
    <property type="project" value="InterPro"/>
</dbReference>
<evidence type="ECO:0000256" key="2">
    <source>
        <dbReference type="ARBA" id="ARBA00007441"/>
    </source>
</evidence>
<comment type="similarity">
    <text evidence="2 6">Belongs to the class-I pyridoxal-phosphate-dependent aminotransferase family.</text>
</comment>
<accession>A0A3D8WVZ9</accession>
<dbReference type="PROSITE" id="PS00105">
    <property type="entry name" value="AA_TRANSFER_CLASS_1"/>
    <property type="match status" value="1"/>
</dbReference>
<feature type="domain" description="Aminotransferase class I/classII large" evidence="7">
    <location>
        <begin position="29"/>
        <end position="378"/>
    </location>
</feature>
<dbReference type="InterPro" id="IPR015422">
    <property type="entry name" value="PyrdxlP-dep_Trfase_small"/>
</dbReference>